<dbReference type="InterPro" id="IPR043129">
    <property type="entry name" value="ATPase_NBD"/>
</dbReference>
<sequence length="529" mass="57589">MTQFVDGLTVGIDLGTSSSGIASLAADGQPVVIPNSDGQLITPSVVVINDNGEVVIGPHGDWIRTVNPDRVIVGIKRQMGNPDYSKIIDGNPLNAEFFSALILMKLKQDAEARLGGPVTNAVITVPYYFNDPCRRATMNAGQIAGLNVIDLLNEPTAATLAYAWQKGDLGKLQAGVPEKEKTILVYDLGGGTFDVTVVRYSAMQFRVLATDGDTFLGGLDWTRRLVNHIAEQFRLNYRLDPRDDARARLALTDECDEVKRALSELPQAALEFSYKEKTLKPVITRAEFERLTADLLQRTRDTTEFVLDGVGVAPQELDEVLLIGGSTYMTGVSAMLEKLCGRVPVRVLDPQLAVAQGAAIHAGILQARETGQVLGQTGAVVSRLKSVEAVDVNSHSLGIEITPPGDRNRKLNHIMIPRNTALPCEFKQRFVTNTPNPAGILVRLLEGETKEIDGCTFIGDFRITGLPENLPVGSPVELTYRYDENRRITVVAKELTGGRQATCEIHWSSNSEAGTVDQMQSLVNSFHVD</sequence>
<dbReference type="Gene3D" id="3.90.640.10">
    <property type="entry name" value="Actin, Chain A, domain 4"/>
    <property type="match status" value="1"/>
</dbReference>
<evidence type="ECO:0000256" key="3">
    <source>
        <dbReference type="ARBA" id="ARBA00022840"/>
    </source>
</evidence>
<accession>A0A1C3EKR5</accession>
<dbReference type="FunFam" id="3.90.640.10:FF:000003">
    <property type="entry name" value="Molecular chaperone DnaK"/>
    <property type="match status" value="1"/>
</dbReference>
<evidence type="ECO:0000313" key="7">
    <source>
        <dbReference type="Proteomes" id="UP000094828"/>
    </source>
</evidence>
<evidence type="ECO:0000256" key="2">
    <source>
        <dbReference type="ARBA" id="ARBA00022741"/>
    </source>
</evidence>
<comment type="caution">
    <text evidence="6">The sequence shown here is derived from an EMBL/GenBank/DDBJ whole genome shotgun (WGS) entry which is preliminary data.</text>
</comment>
<dbReference type="InterPro" id="IPR018181">
    <property type="entry name" value="Heat_shock_70_CS"/>
</dbReference>
<dbReference type="SUPFAM" id="SSF100920">
    <property type="entry name" value="Heat shock protein 70kD (HSP70), peptide-binding domain"/>
    <property type="match status" value="1"/>
</dbReference>
<dbReference type="FunFam" id="3.30.420.40:FF:000071">
    <property type="entry name" value="Molecular chaperone DnaK"/>
    <property type="match status" value="1"/>
</dbReference>
<evidence type="ECO:0000313" key="6">
    <source>
        <dbReference type="EMBL" id="ODA33820.1"/>
    </source>
</evidence>
<dbReference type="GO" id="GO:0140662">
    <property type="term" value="F:ATP-dependent protein folding chaperone"/>
    <property type="evidence" value="ECO:0007669"/>
    <property type="project" value="InterPro"/>
</dbReference>
<dbReference type="GO" id="GO:0005524">
    <property type="term" value="F:ATP binding"/>
    <property type="evidence" value="ECO:0007669"/>
    <property type="project" value="UniProtKB-KW"/>
</dbReference>
<dbReference type="SUPFAM" id="SSF53067">
    <property type="entry name" value="Actin-like ATPase domain"/>
    <property type="match status" value="2"/>
</dbReference>
<dbReference type="Gene3D" id="2.60.34.10">
    <property type="entry name" value="Substrate Binding Domain Of DNAk, Chain A, domain 1"/>
    <property type="match status" value="1"/>
</dbReference>
<proteinExistence type="inferred from homology"/>
<dbReference type="STRING" id="1841610.A6X21_18045"/>
<dbReference type="Proteomes" id="UP000094828">
    <property type="component" value="Unassembled WGS sequence"/>
</dbReference>
<dbReference type="Gene3D" id="3.30.420.40">
    <property type="match status" value="2"/>
</dbReference>
<dbReference type="CDD" id="cd24029">
    <property type="entry name" value="ASKHA_NBD_HSP70_DnaK_HscA_HscC"/>
    <property type="match status" value="1"/>
</dbReference>
<dbReference type="AlphaFoldDB" id="A0A1C3EKR5"/>
<dbReference type="EMBL" id="LYDR01000049">
    <property type="protein sequence ID" value="ODA33820.1"/>
    <property type="molecule type" value="Genomic_DNA"/>
</dbReference>
<dbReference type="InterPro" id="IPR029047">
    <property type="entry name" value="HSP70_peptide-bd_sf"/>
</dbReference>
<keyword evidence="2 5" id="KW-0547">Nucleotide-binding</keyword>
<dbReference type="Pfam" id="PF00012">
    <property type="entry name" value="HSP70"/>
    <property type="match status" value="2"/>
</dbReference>
<comment type="similarity">
    <text evidence="1 5">Belongs to the heat shock protein 70 family.</text>
</comment>
<name>A0A1C3EKR5_9PLAN</name>
<protein>
    <submittedName>
        <fullName evidence="6">Heat-shock protein Hsp70</fullName>
    </submittedName>
</protein>
<dbReference type="RefSeq" id="WP_068846769.1">
    <property type="nucleotide sequence ID" value="NZ_LYDR01000049.1"/>
</dbReference>
<evidence type="ECO:0000256" key="4">
    <source>
        <dbReference type="ARBA" id="ARBA00023186"/>
    </source>
</evidence>
<dbReference type="PROSITE" id="PS00297">
    <property type="entry name" value="HSP70_1"/>
    <property type="match status" value="1"/>
</dbReference>
<reference evidence="6 7" key="1">
    <citation type="submission" date="2016-05" db="EMBL/GenBank/DDBJ databases">
        <title>Genomic and physiological characterization of Planctopirus sp. isolated from fresh water lake.</title>
        <authorList>
            <person name="Subhash Y."/>
            <person name="Ramana C."/>
        </authorList>
    </citation>
    <scope>NUCLEOTIDE SEQUENCE [LARGE SCALE GENOMIC DNA]</scope>
    <source>
        <strain evidence="6 7">JC280</strain>
    </source>
</reference>
<keyword evidence="4" id="KW-0143">Chaperone</keyword>
<dbReference type="PROSITE" id="PS00329">
    <property type="entry name" value="HSP70_2"/>
    <property type="match status" value="1"/>
</dbReference>
<keyword evidence="7" id="KW-1185">Reference proteome</keyword>
<evidence type="ECO:0000256" key="1">
    <source>
        <dbReference type="ARBA" id="ARBA00007381"/>
    </source>
</evidence>
<dbReference type="PANTHER" id="PTHR19375">
    <property type="entry name" value="HEAT SHOCK PROTEIN 70KDA"/>
    <property type="match status" value="1"/>
</dbReference>
<dbReference type="OrthoDB" id="9766019at2"/>
<keyword evidence="3 5" id="KW-0067">ATP-binding</keyword>
<gene>
    <name evidence="6" type="ORF">A6X21_18045</name>
</gene>
<evidence type="ECO:0000256" key="5">
    <source>
        <dbReference type="RuleBase" id="RU003322"/>
    </source>
</evidence>
<dbReference type="PRINTS" id="PR00301">
    <property type="entry name" value="HEATSHOCK70"/>
</dbReference>
<dbReference type="InterPro" id="IPR013126">
    <property type="entry name" value="Hsp_70_fam"/>
</dbReference>
<organism evidence="6 7">
    <name type="scientific">Planctopirus hydrillae</name>
    <dbReference type="NCBI Taxonomy" id="1841610"/>
    <lineage>
        <taxon>Bacteria</taxon>
        <taxon>Pseudomonadati</taxon>
        <taxon>Planctomycetota</taxon>
        <taxon>Planctomycetia</taxon>
        <taxon>Planctomycetales</taxon>
        <taxon>Planctomycetaceae</taxon>
        <taxon>Planctopirus</taxon>
    </lineage>
</organism>